<dbReference type="GO" id="GO:0003677">
    <property type="term" value="F:DNA binding"/>
    <property type="evidence" value="ECO:0007669"/>
    <property type="project" value="UniProtKB-UniRule"/>
</dbReference>
<dbReference type="InterPro" id="IPR002562">
    <property type="entry name" value="3'-5'_exonuclease_dom"/>
</dbReference>
<dbReference type="FunFam" id="3.40.50.1010:FF:000001">
    <property type="entry name" value="DNA polymerase I"/>
    <property type="match status" value="1"/>
</dbReference>
<dbReference type="InterPro" id="IPR036397">
    <property type="entry name" value="RNaseH_sf"/>
</dbReference>
<keyword evidence="11 17" id="KW-0269">Exonuclease</keyword>
<dbReference type="FunFam" id="3.30.420.10:FF:000026">
    <property type="entry name" value="DNA polymerase I"/>
    <property type="match status" value="1"/>
</dbReference>
<evidence type="ECO:0000256" key="4">
    <source>
        <dbReference type="ARBA" id="ARBA00020311"/>
    </source>
</evidence>
<comment type="caution">
    <text evidence="21">The sequence shown here is derived from an EMBL/GenBank/DDBJ whole genome shotgun (WGS) entry which is preliminary data.</text>
</comment>
<comment type="function">
    <text evidence="17">In addition to polymerase activity, this DNA polymerase exhibits 3'-5' and 5'-3' exonuclease activity.</text>
</comment>
<name>A0A2N3L897_9PROT</name>
<dbReference type="SMART" id="SM00474">
    <property type="entry name" value="35EXOc"/>
    <property type="match status" value="1"/>
</dbReference>
<evidence type="ECO:0000256" key="7">
    <source>
        <dbReference type="ARBA" id="ARBA00022705"/>
    </source>
</evidence>
<dbReference type="Pfam" id="PF01612">
    <property type="entry name" value="DNA_pol_A_exo1"/>
    <property type="match status" value="1"/>
</dbReference>
<dbReference type="CDD" id="cd09859">
    <property type="entry name" value="PIN_53EXO"/>
    <property type="match status" value="1"/>
</dbReference>
<dbReference type="FunFam" id="1.10.150.20:FF:000003">
    <property type="entry name" value="DNA polymerase I"/>
    <property type="match status" value="1"/>
</dbReference>
<dbReference type="PRINTS" id="PR00868">
    <property type="entry name" value="DNAPOLI"/>
</dbReference>
<evidence type="ECO:0000259" key="19">
    <source>
        <dbReference type="SMART" id="SM00475"/>
    </source>
</evidence>
<dbReference type="InterPro" id="IPR018320">
    <property type="entry name" value="DNA_polymerase_1"/>
</dbReference>
<evidence type="ECO:0000256" key="8">
    <source>
        <dbReference type="ARBA" id="ARBA00022722"/>
    </source>
</evidence>
<evidence type="ECO:0000259" key="18">
    <source>
        <dbReference type="SMART" id="SM00474"/>
    </source>
</evidence>
<keyword evidence="7 17" id="KW-0235">DNA replication</keyword>
<keyword evidence="5 17" id="KW-0808">Transferase</keyword>
<evidence type="ECO:0000256" key="2">
    <source>
        <dbReference type="ARBA" id="ARBA00011541"/>
    </source>
</evidence>
<dbReference type="InterPro" id="IPR029060">
    <property type="entry name" value="PIN-like_dom_sf"/>
</dbReference>
<evidence type="ECO:0000256" key="1">
    <source>
        <dbReference type="ARBA" id="ARBA00007705"/>
    </source>
</evidence>
<dbReference type="SMART" id="SM00279">
    <property type="entry name" value="HhH2"/>
    <property type="match status" value="1"/>
</dbReference>
<evidence type="ECO:0000259" key="20">
    <source>
        <dbReference type="SMART" id="SM00482"/>
    </source>
</evidence>
<evidence type="ECO:0000256" key="17">
    <source>
        <dbReference type="RuleBase" id="RU004460"/>
    </source>
</evidence>
<feature type="domain" description="5'-3' exonuclease" evidence="19">
    <location>
        <begin position="15"/>
        <end position="273"/>
    </location>
</feature>
<reference evidence="21 22" key="1">
    <citation type="submission" date="2017-09" db="EMBL/GenBank/DDBJ databases">
        <title>Biodiversity and function of Thalassospira species in the particle-attached aromatic-hydrocarbon-degrading consortia from the surface seawater of the China South Sea.</title>
        <authorList>
            <person name="Dong C."/>
            <person name="Lai Q."/>
            <person name="Shao Z."/>
        </authorList>
    </citation>
    <scope>NUCLEOTIDE SEQUENCE [LARGE SCALE GENOMIC DNA]</scope>
    <source>
        <strain evidence="21 22">139Z-12</strain>
    </source>
</reference>
<dbReference type="InterPro" id="IPR008918">
    <property type="entry name" value="HhH2"/>
</dbReference>
<evidence type="ECO:0000256" key="5">
    <source>
        <dbReference type="ARBA" id="ARBA00022679"/>
    </source>
</evidence>
<evidence type="ECO:0000256" key="6">
    <source>
        <dbReference type="ARBA" id="ARBA00022695"/>
    </source>
</evidence>
<dbReference type="Gene3D" id="1.10.150.20">
    <property type="entry name" value="5' to 3' exonuclease, C-terminal subdomain"/>
    <property type="match status" value="2"/>
</dbReference>
<dbReference type="NCBIfam" id="TIGR00593">
    <property type="entry name" value="pola"/>
    <property type="match status" value="1"/>
</dbReference>
<dbReference type="AlphaFoldDB" id="A0A2N3L897"/>
<dbReference type="SUPFAM" id="SSF88723">
    <property type="entry name" value="PIN domain-like"/>
    <property type="match status" value="1"/>
</dbReference>
<dbReference type="EMBL" id="NXGX01000003">
    <property type="protein sequence ID" value="PKR59002.1"/>
    <property type="molecule type" value="Genomic_DNA"/>
</dbReference>
<dbReference type="PANTHER" id="PTHR10133">
    <property type="entry name" value="DNA POLYMERASE I"/>
    <property type="match status" value="1"/>
</dbReference>
<dbReference type="NCBIfam" id="NF004397">
    <property type="entry name" value="PRK05755.1"/>
    <property type="match status" value="1"/>
</dbReference>
<evidence type="ECO:0000313" key="22">
    <source>
        <dbReference type="Proteomes" id="UP000233332"/>
    </source>
</evidence>
<dbReference type="GO" id="GO:0008408">
    <property type="term" value="F:3'-5' exonuclease activity"/>
    <property type="evidence" value="ECO:0007669"/>
    <property type="project" value="UniProtKB-UniRule"/>
</dbReference>
<keyword evidence="22" id="KW-1185">Reference proteome</keyword>
<dbReference type="RefSeq" id="WP_101301537.1">
    <property type="nucleotide sequence ID" value="NZ_NXGX01000003.1"/>
</dbReference>
<accession>A0A2N3L897</accession>
<dbReference type="SUPFAM" id="SSF53098">
    <property type="entry name" value="Ribonuclease H-like"/>
    <property type="match status" value="1"/>
</dbReference>
<evidence type="ECO:0000256" key="10">
    <source>
        <dbReference type="ARBA" id="ARBA00022801"/>
    </source>
</evidence>
<keyword evidence="6 17" id="KW-0548">Nucleotidyltransferase</keyword>
<evidence type="ECO:0000256" key="9">
    <source>
        <dbReference type="ARBA" id="ARBA00022763"/>
    </source>
</evidence>
<dbReference type="SUPFAM" id="SSF56672">
    <property type="entry name" value="DNA/RNA polymerases"/>
    <property type="match status" value="1"/>
</dbReference>
<evidence type="ECO:0000256" key="3">
    <source>
        <dbReference type="ARBA" id="ARBA00012417"/>
    </source>
</evidence>
<feature type="domain" description="DNA-directed DNA polymerase family A palm" evidence="20">
    <location>
        <begin position="706"/>
        <end position="912"/>
    </location>
</feature>
<evidence type="ECO:0000256" key="11">
    <source>
        <dbReference type="ARBA" id="ARBA00022839"/>
    </source>
</evidence>
<evidence type="ECO:0000256" key="12">
    <source>
        <dbReference type="ARBA" id="ARBA00022932"/>
    </source>
</evidence>
<dbReference type="FunFam" id="1.10.150.20:FF:000002">
    <property type="entry name" value="DNA polymerase I"/>
    <property type="match status" value="1"/>
</dbReference>
<dbReference type="GO" id="GO:0006302">
    <property type="term" value="P:double-strand break repair"/>
    <property type="evidence" value="ECO:0007669"/>
    <property type="project" value="TreeGrafter"/>
</dbReference>
<keyword evidence="13 17" id="KW-0238">DNA-binding</keyword>
<dbReference type="Pfam" id="PF02739">
    <property type="entry name" value="5_3_exonuc_N"/>
    <property type="match status" value="1"/>
</dbReference>
<dbReference type="Pfam" id="PF01367">
    <property type="entry name" value="5_3_exonuc"/>
    <property type="match status" value="1"/>
</dbReference>
<dbReference type="EC" id="2.7.7.7" evidence="3 16"/>
<dbReference type="InterPro" id="IPR020045">
    <property type="entry name" value="DNA_polI_H3TH"/>
</dbReference>
<dbReference type="SMART" id="SM00482">
    <property type="entry name" value="POLAc"/>
    <property type="match status" value="1"/>
</dbReference>
<dbReference type="InterPro" id="IPR043502">
    <property type="entry name" value="DNA/RNA_pol_sf"/>
</dbReference>
<keyword evidence="14 17" id="KW-0234">DNA repair</keyword>
<keyword evidence="8" id="KW-0540">Nuclease</keyword>
<dbReference type="InterPro" id="IPR020046">
    <property type="entry name" value="5-3_exonucl_a-hlix_arch_N"/>
</dbReference>
<dbReference type="Pfam" id="PF00476">
    <property type="entry name" value="DNA_pol_A"/>
    <property type="match status" value="1"/>
</dbReference>
<dbReference type="InterPro" id="IPR019760">
    <property type="entry name" value="DNA-dir_DNA_pol_A_CS"/>
</dbReference>
<dbReference type="Gene3D" id="3.30.70.370">
    <property type="match status" value="1"/>
</dbReference>
<sequence length="948" mass="103833">MTDSAPSDTKTSSGQKPRRVVLVDGSGFIFRAFHALPPMTSPDGTPVNAVYGFCTMLMKLREDTKPDHMAVIFDPKGKTFRNDFYPEYKAHRPPAPEELVPQFGLIRDATRAFNLPSIELEGYEADDLIATYARQAEAEGSDVIIVSSDKDLMQLVTDRVQMFDAMKNRTIGAAEVMEKFGVSPNKVIDIQALAGDSVDNVPGVPGIGIKTASQLIDEYGDLDSLLERAGEIKQPKRREKLIENAELARISRRLVTLKTDVPVVEQISGFELKEPDAEVLLSFIASHGFKSLLSKVKAKFGGDIEFESPTQPGVGVNKINVEKAEYELVQDEERLRHWIAKAEYAGTVAVDTETTSLDAHQAKLVGISLSTEPGNGCYIPLGHGKSAENSEAKGTQGGFDFGDAKEAPAKADIPKQIALDRAIELIKPLLQDTGVLKIGQNLKYDMIVLSRHGIDVAPMDDTMVLSYVLDGTSHGHGMDELADLHLDYQPIKFSEVCGSGKTQITFDQVPLDKALDYAAEDADITLRLHRLLKPRIAQEHMASVYETLDRPLVPVLAKMERLGVKVDTDILKNLSDDFAKRMAILEKTIHEMAGEPFNLGSPKQLGEILFDKMSLPGGKKTKTGAWQTGADVLEGLAALGHDLPTKILEWRQLSKLKSTYTDALANHVNPLTGRVHTSYGQTNVNTGRLSSNDPNLQNIPIRSEEGRKIRTAFVADKGCKLISADYSQIELRLLAHVAEIDALREAFKNGEDIHAATASKVFGVPIEGMDPMVRRKAKAINFGIIYGISAFGLANQLGIGQKEAKAFIEAYFEIYPGIRDYMDQAKEFAKKHGHVRTLFGRNIHINGINDKNGMRRSFGERAAINAPIQGGAADIIKRAMIAVPGALVDAGLKTRMLLQVHDELIFEAPEDEAEKAIKIIRDVMENAAHLSVPLIVDAGIGDSWADAH</sequence>
<keyword evidence="9 17" id="KW-0227">DNA damage</keyword>
<dbReference type="Gene3D" id="3.40.50.1010">
    <property type="entry name" value="5'-nuclease"/>
    <property type="match status" value="1"/>
</dbReference>
<dbReference type="InterPro" id="IPR036279">
    <property type="entry name" value="5-3_exonuclease_C_sf"/>
</dbReference>
<dbReference type="CDD" id="cd06139">
    <property type="entry name" value="DNA_polA_I_Ecoli_like_exo"/>
    <property type="match status" value="1"/>
</dbReference>
<dbReference type="Gene3D" id="3.30.420.10">
    <property type="entry name" value="Ribonuclease H-like superfamily/Ribonuclease H"/>
    <property type="match status" value="1"/>
</dbReference>
<dbReference type="SMART" id="SM00475">
    <property type="entry name" value="53EXOc"/>
    <property type="match status" value="1"/>
</dbReference>
<dbReference type="Proteomes" id="UP000233332">
    <property type="component" value="Unassembled WGS sequence"/>
</dbReference>
<feature type="domain" description="3'-5' exonuclease" evidence="18">
    <location>
        <begin position="326"/>
        <end position="537"/>
    </location>
</feature>
<dbReference type="InterPro" id="IPR002421">
    <property type="entry name" value="5-3_exonuclease"/>
</dbReference>
<dbReference type="FunFam" id="1.20.1060.10:FF:000001">
    <property type="entry name" value="DNA polymerase I"/>
    <property type="match status" value="1"/>
</dbReference>
<evidence type="ECO:0000256" key="14">
    <source>
        <dbReference type="ARBA" id="ARBA00023204"/>
    </source>
</evidence>
<organism evidence="21 22">
    <name type="scientific">Thalassospira lohafexi</name>
    <dbReference type="NCBI Taxonomy" id="744227"/>
    <lineage>
        <taxon>Bacteria</taxon>
        <taxon>Pseudomonadati</taxon>
        <taxon>Pseudomonadota</taxon>
        <taxon>Alphaproteobacteria</taxon>
        <taxon>Rhodospirillales</taxon>
        <taxon>Thalassospiraceae</taxon>
        <taxon>Thalassospira</taxon>
    </lineage>
</organism>
<dbReference type="GO" id="GO:0008409">
    <property type="term" value="F:5'-3' exonuclease activity"/>
    <property type="evidence" value="ECO:0007669"/>
    <property type="project" value="UniProtKB-UniRule"/>
</dbReference>
<dbReference type="PANTHER" id="PTHR10133:SF27">
    <property type="entry name" value="DNA POLYMERASE NU"/>
    <property type="match status" value="1"/>
</dbReference>
<dbReference type="Gene3D" id="1.20.1060.10">
    <property type="entry name" value="Taq DNA Polymerase, Chain T, domain 4"/>
    <property type="match status" value="1"/>
</dbReference>
<dbReference type="InterPro" id="IPR001098">
    <property type="entry name" value="DNA-dir_DNA_pol_A_palm_dom"/>
</dbReference>
<comment type="similarity">
    <text evidence="1 17">Belongs to the DNA polymerase type-A family.</text>
</comment>
<evidence type="ECO:0000313" key="21">
    <source>
        <dbReference type="EMBL" id="PKR59002.1"/>
    </source>
</evidence>
<evidence type="ECO:0000256" key="13">
    <source>
        <dbReference type="ARBA" id="ARBA00023125"/>
    </source>
</evidence>
<comment type="subunit">
    <text evidence="2">Single-chain monomer with multiple functions.</text>
</comment>
<protein>
    <recommendedName>
        <fullName evidence="4 16">DNA polymerase I</fullName>
        <ecNumber evidence="3 16">2.7.7.7</ecNumber>
    </recommendedName>
</protein>
<gene>
    <name evidence="17" type="primary">polA</name>
    <name evidence="21" type="ORF">COO92_09200</name>
</gene>
<dbReference type="GO" id="GO:0006261">
    <property type="term" value="P:DNA-templated DNA replication"/>
    <property type="evidence" value="ECO:0007669"/>
    <property type="project" value="UniProtKB-UniRule"/>
</dbReference>
<keyword evidence="10 17" id="KW-0378">Hydrolase</keyword>
<comment type="catalytic activity">
    <reaction evidence="15 17">
        <text>DNA(n) + a 2'-deoxyribonucleoside 5'-triphosphate = DNA(n+1) + diphosphate</text>
        <dbReference type="Rhea" id="RHEA:22508"/>
        <dbReference type="Rhea" id="RHEA-COMP:17339"/>
        <dbReference type="Rhea" id="RHEA-COMP:17340"/>
        <dbReference type="ChEBI" id="CHEBI:33019"/>
        <dbReference type="ChEBI" id="CHEBI:61560"/>
        <dbReference type="ChEBI" id="CHEBI:173112"/>
        <dbReference type="EC" id="2.7.7.7"/>
    </reaction>
</comment>
<evidence type="ECO:0000256" key="16">
    <source>
        <dbReference type="NCBIfam" id="TIGR00593"/>
    </source>
</evidence>
<keyword evidence="12 17" id="KW-0239">DNA-directed DNA polymerase</keyword>
<dbReference type="CDD" id="cd09898">
    <property type="entry name" value="H3TH_53EXO"/>
    <property type="match status" value="1"/>
</dbReference>
<dbReference type="InterPro" id="IPR002298">
    <property type="entry name" value="DNA_polymerase_A"/>
</dbReference>
<dbReference type="SUPFAM" id="SSF47807">
    <property type="entry name" value="5' to 3' exonuclease, C-terminal subdomain"/>
    <property type="match status" value="1"/>
</dbReference>
<dbReference type="PROSITE" id="PS00447">
    <property type="entry name" value="DNA_POLYMERASE_A"/>
    <property type="match status" value="1"/>
</dbReference>
<dbReference type="InterPro" id="IPR012337">
    <property type="entry name" value="RNaseH-like_sf"/>
</dbReference>
<dbReference type="GO" id="GO:0003887">
    <property type="term" value="F:DNA-directed DNA polymerase activity"/>
    <property type="evidence" value="ECO:0007669"/>
    <property type="project" value="UniProtKB-UniRule"/>
</dbReference>
<proteinExistence type="inferred from homology"/>
<evidence type="ECO:0000256" key="15">
    <source>
        <dbReference type="ARBA" id="ARBA00049244"/>
    </source>
</evidence>
<dbReference type="CDD" id="cd08637">
    <property type="entry name" value="DNA_pol_A_pol_I_C"/>
    <property type="match status" value="1"/>
</dbReference>